<reference evidence="2 4" key="2">
    <citation type="submission" date="2018-11" db="EMBL/GenBank/DDBJ databases">
        <authorList>
            <consortium name="Pathogen Informatics"/>
        </authorList>
    </citation>
    <scope>NUCLEOTIDE SEQUENCE [LARGE SCALE GENOMIC DNA]</scope>
</reference>
<dbReference type="GO" id="GO:0030705">
    <property type="term" value="P:cytoskeleton-dependent intracellular transport"/>
    <property type="evidence" value="ECO:0007669"/>
    <property type="project" value="TreeGrafter"/>
</dbReference>
<keyword evidence="4" id="KW-1185">Reference proteome</keyword>
<dbReference type="OrthoDB" id="10254988at2759"/>
<dbReference type="STRING" id="318479.A0A0N4U1C2"/>
<evidence type="ECO:0000313" key="2">
    <source>
        <dbReference type="EMBL" id="VDN54782.1"/>
    </source>
</evidence>
<proteinExistence type="predicted"/>
<dbReference type="GO" id="GO:0051959">
    <property type="term" value="F:dynein light intermediate chain binding"/>
    <property type="evidence" value="ECO:0007669"/>
    <property type="project" value="TreeGrafter"/>
</dbReference>
<dbReference type="GO" id="GO:0005737">
    <property type="term" value="C:cytoplasm"/>
    <property type="evidence" value="ECO:0007669"/>
    <property type="project" value="TreeGrafter"/>
</dbReference>
<feature type="coiled-coil region" evidence="1">
    <location>
        <begin position="2"/>
        <end position="202"/>
    </location>
</feature>
<organism evidence="3 5">
    <name type="scientific">Dracunculus medinensis</name>
    <name type="common">Guinea worm</name>
    <dbReference type="NCBI Taxonomy" id="318479"/>
    <lineage>
        <taxon>Eukaryota</taxon>
        <taxon>Metazoa</taxon>
        <taxon>Ecdysozoa</taxon>
        <taxon>Nematoda</taxon>
        <taxon>Chromadorea</taxon>
        <taxon>Rhabditida</taxon>
        <taxon>Spirurina</taxon>
        <taxon>Dracunculoidea</taxon>
        <taxon>Dracunculidae</taxon>
        <taxon>Dracunculus</taxon>
    </lineage>
</organism>
<feature type="coiled-coil region" evidence="1">
    <location>
        <begin position="261"/>
        <end position="432"/>
    </location>
</feature>
<dbReference type="Proteomes" id="UP000038040">
    <property type="component" value="Unplaced"/>
</dbReference>
<gene>
    <name evidence="2" type="ORF">DME_LOCUS4755</name>
</gene>
<sequence>MIAELKEELEARDSDLLKLQQERLELIKDARAAKDYRDELDCLQQKVIDLEKMRSENDRMKKKLEEMEFFKSRVAQLKEENDLIHESCSVLEEQLEQLQRKAGAHFDVEQKLTECQNQVKLHLNDLAEERKKREQLLIENGRLERELEFERHNNAALLRKIENSNEPTSARENFDSLGSQLADDDKKRILQLELENRKLRSKIDNSSEPDDSGPLRAELLRTEIELSQKTEQCLMADRQIQQFELTLSQLTAQYKAVCDLCEAIKEERDAAQQNLQEARRNFSEFQSHFQNELKTDLSNKLKIMETSLKESEEKSERYRDEKISLEKQLEAMNKNEKEKAILEKKLEMLRDDHNNLQIEADDLKYQLEILKQSMVSLERQKRDLEKEKNMLKEKVESIEIKYDDAKVKLMNMENLEKKLAANEKNFLEKQNKICDLESENRQLNHRVKLEIEKTDRFRDDLIFEKSRCSDLVSRLRSVCNTIQLNGGKCDIPEGDEQIIATIDDIIMKALVTARREADALRLQQHTQLAELNDLRRDIEKLR</sequence>
<name>A0A0N4U1C2_DRAME</name>
<dbReference type="Proteomes" id="UP000274756">
    <property type="component" value="Unassembled WGS sequence"/>
</dbReference>
<evidence type="ECO:0000256" key="1">
    <source>
        <dbReference type="SAM" id="Coils"/>
    </source>
</evidence>
<dbReference type="GO" id="GO:0008017">
    <property type="term" value="F:microtubule binding"/>
    <property type="evidence" value="ECO:0007669"/>
    <property type="project" value="TreeGrafter"/>
</dbReference>
<dbReference type="WBParaSite" id="DME_0000039501-mRNA-1">
    <property type="protein sequence ID" value="DME_0000039501-mRNA-1"/>
    <property type="gene ID" value="DME_0000039501"/>
</dbReference>
<evidence type="ECO:0000313" key="4">
    <source>
        <dbReference type="Proteomes" id="UP000274756"/>
    </source>
</evidence>
<reference evidence="5" key="1">
    <citation type="submission" date="2017-02" db="UniProtKB">
        <authorList>
            <consortium name="WormBaseParasite"/>
        </authorList>
    </citation>
    <scope>IDENTIFICATION</scope>
</reference>
<protein>
    <submittedName>
        <fullName evidence="5">GRIP domain-containing protein</fullName>
    </submittedName>
</protein>
<dbReference type="AlphaFoldDB" id="A0A0N4U1C2"/>
<dbReference type="GO" id="GO:0005813">
    <property type="term" value="C:centrosome"/>
    <property type="evidence" value="ECO:0007669"/>
    <property type="project" value="TreeGrafter"/>
</dbReference>
<dbReference type="PANTHER" id="PTHR18947">
    <property type="entry name" value="HOOK PROTEINS"/>
    <property type="match status" value="1"/>
</dbReference>
<evidence type="ECO:0000313" key="5">
    <source>
        <dbReference type="WBParaSite" id="DME_0000039501-mRNA-1"/>
    </source>
</evidence>
<keyword evidence="1" id="KW-0175">Coiled coil</keyword>
<evidence type="ECO:0000313" key="3">
    <source>
        <dbReference type="Proteomes" id="UP000038040"/>
    </source>
</evidence>
<accession>A0A0N4U1C2</accession>
<dbReference type="GO" id="GO:0031122">
    <property type="term" value="P:cytoplasmic microtubule organization"/>
    <property type="evidence" value="ECO:0007669"/>
    <property type="project" value="TreeGrafter"/>
</dbReference>
<dbReference type="PANTHER" id="PTHR18947:SF28">
    <property type="entry name" value="GIRDIN, ISOFORM A"/>
    <property type="match status" value="1"/>
</dbReference>
<dbReference type="EMBL" id="UYYG01001150">
    <property type="protein sequence ID" value="VDN54782.1"/>
    <property type="molecule type" value="Genomic_DNA"/>
</dbReference>